<dbReference type="InterPro" id="IPR008979">
    <property type="entry name" value="Galactose-bd-like_sf"/>
</dbReference>
<evidence type="ECO:0000313" key="10">
    <source>
        <dbReference type="Proteomes" id="UP000197007"/>
    </source>
</evidence>
<dbReference type="InterPro" id="IPR006104">
    <property type="entry name" value="Glyco_hydro_2_N"/>
</dbReference>
<protein>
    <submittedName>
        <fullName evidence="9">Glycoside hydrolase family 2</fullName>
    </submittedName>
</protein>
<dbReference type="Pfam" id="PF00703">
    <property type="entry name" value="Glyco_hydro_2"/>
    <property type="match status" value="1"/>
</dbReference>
<proteinExistence type="inferred from homology"/>
<feature type="domain" description="Glycoside hydrolase family 2 catalytic" evidence="5">
    <location>
        <begin position="330"/>
        <end position="405"/>
    </location>
</feature>
<dbReference type="PANTHER" id="PTHR42732">
    <property type="entry name" value="BETA-GALACTOSIDASE"/>
    <property type="match status" value="1"/>
</dbReference>
<organism evidence="9 10">
    <name type="scientific">Capnocytophaga endodontalis</name>
    <dbReference type="NCBI Taxonomy" id="2708117"/>
    <lineage>
        <taxon>Bacteria</taxon>
        <taxon>Pseudomonadati</taxon>
        <taxon>Bacteroidota</taxon>
        <taxon>Flavobacteriia</taxon>
        <taxon>Flavobacteriales</taxon>
        <taxon>Flavobacteriaceae</taxon>
        <taxon>Capnocytophaga</taxon>
    </lineage>
</organism>
<dbReference type="Gene3D" id="2.60.120.260">
    <property type="entry name" value="Galactose-binding domain-like"/>
    <property type="match status" value="1"/>
</dbReference>
<feature type="domain" description="Glycosyl hydrolases family 2 sugar binding" evidence="6">
    <location>
        <begin position="114"/>
        <end position="205"/>
    </location>
</feature>
<dbReference type="RefSeq" id="WP_088593443.1">
    <property type="nucleotide sequence ID" value="NZ_CP022022.1"/>
</dbReference>
<dbReference type="Proteomes" id="UP000197007">
    <property type="component" value="Chromosome"/>
</dbReference>
<name>A0A1Z4BLY4_9FLAO</name>
<dbReference type="InterPro" id="IPR006103">
    <property type="entry name" value="Glyco_hydro_2_cat"/>
</dbReference>
<feature type="domain" description="Glycoside hydrolase family 2 catalytic" evidence="5">
    <location>
        <begin position="411"/>
        <end position="576"/>
    </location>
</feature>
<dbReference type="KEGG" id="capn:CBG49_03805"/>
<dbReference type="AlphaFoldDB" id="A0A1Z4BLY4"/>
<dbReference type="InterPro" id="IPR036156">
    <property type="entry name" value="Beta-gal/glucu_dom_sf"/>
</dbReference>
<dbReference type="Pfam" id="PF02836">
    <property type="entry name" value="Glyco_hydro_2_C"/>
    <property type="match status" value="2"/>
</dbReference>
<gene>
    <name evidence="9" type="ORF">CBG49_03805</name>
</gene>
<dbReference type="Gene3D" id="3.20.20.80">
    <property type="entry name" value="Glycosidases"/>
    <property type="match status" value="1"/>
</dbReference>
<dbReference type="InterPro" id="IPR006102">
    <property type="entry name" value="Ig-like_GH2"/>
</dbReference>
<dbReference type="GO" id="GO:0004553">
    <property type="term" value="F:hydrolase activity, hydrolyzing O-glycosyl compounds"/>
    <property type="evidence" value="ECO:0007669"/>
    <property type="project" value="InterPro"/>
</dbReference>
<evidence type="ECO:0000259" key="8">
    <source>
        <dbReference type="Pfam" id="PF18565"/>
    </source>
</evidence>
<dbReference type="GO" id="GO:0005975">
    <property type="term" value="P:carbohydrate metabolic process"/>
    <property type="evidence" value="ECO:0007669"/>
    <property type="project" value="InterPro"/>
</dbReference>
<evidence type="ECO:0000256" key="2">
    <source>
        <dbReference type="ARBA" id="ARBA00022801"/>
    </source>
</evidence>
<keyword evidence="3" id="KW-0326">Glycosidase</keyword>
<keyword evidence="10" id="KW-1185">Reference proteome</keyword>
<dbReference type="PANTHER" id="PTHR42732:SF1">
    <property type="entry name" value="BETA-MANNOSIDASE"/>
    <property type="match status" value="1"/>
</dbReference>
<feature type="domain" description="Glycoside hydrolase family 2 immunoglobulin-like beta-sandwich" evidence="4">
    <location>
        <begin position="217"/>
        <end position="322"/>
    </location>
</feature>
<evidence type="ECO:0000259" key="6">
    <source>
        <dbReference type="Pfam" id="PF02837"/>
    </source>
</evidence>
<dbReference type="InterPro" id="IPR032311">
    <property type="entry name" value="DUF4982"/>
</dbReference>
<accession>A0A1Z4BLY4</accession>
<evidence type="ECO:0000313" key="9">
    <source>
        <dbReference type="EMBL" id="ASF42278.1"/>
    </source>
</evidence>
<feature type="domain" description="Glycoside hydrolase family 2" evidence="8">
    <location>
        <begin position="709"/>
        <end position="815"/>
    </location>
</feature>
<sequence length="821" mass="92905">MTHLNKLFFIFICMFLWLALPIYGQATREHILLDNHWKFCLGHATDPSKDLYYRVYNDFSKTLSKGINFSSIDYDDSSWQTVDLPHDWAVTLPFSEKGDWSHGYKALGNAFPEHSIGWYRKTFDLSKAEAGKRIELQFDGIFRDSRCWVNGIYVGQHLSGYTGVKYDITDLVHFGKPNVITVRVDATQNEGWFYEGAGIYRHVWLNSYSPVHSSPEEVFIYTKSIGKQAEMYAEATVYNRETSPQTFQVEWTILNREKKVIATHKSANTTFAPNEKVTVKSNLNIPNAQLWDTEHPYLYTLITKITANGKTTDLIHTRFGVRTFSYKPDGFYLNNKKMKIKGVCVHQDHAGVGTALLDELQYYRVGLLKAMGANAYRTAHHPHSPAVLQACDSLGLLVMDETRLLNSGREYRQQFEDLIKRDRNHASVFIWCIGNEEEKIQSTETGERIARTLVSLQQYLDPSRVSTYGANVGNESEGVSAAIPVRGFNYNLYGLTDYEKAHPNQPIIGTEVASTVGTRGVYLPETVLDKAGGYSGHFVADTLRAYLLDQDKSYPSWASQAQQWYSTTANDPRFMGGFVWTGFDYRGEPTPFAWPNISSHFGVMDVCGFPKNVYYYYKAHWSESPVLHIAPHWNLNLPQNTVVKVWVYSNTEEVELFLNEKSLGKQKTPTFGHLYWEVPYEKGTLKAVGTKNGKRVTTEVTTTENPFAIVLSPHKTQLKAGKQDAVIVNVSVVDKKGREVPNADALIQFQLTGDARIIGVGNGDPSSHEKDTFAKEERVERKLFNGKCQVIIRSGEKGGKLQLHATAKGLKEAQIIVKSEK</sequence>
<dbReference type="SUPFAM" id="SSF51445">
    <property type="entry name" value="(Trans)glycosidases"/>
    <property type="match status" value="1"/>
</dbReference>
<keyword evidence="2 9" id="KW-0378">Hydrolase</keyword>
<dbReference type="Pfam" id="PF02837">
    <property type="entry name" value="Glyco_hydro_2_N"/>
    <property type="match status" value="1"/>
</dbReference>
<dbReference type="NCBIfam" id="NF041462">
    <property type="entry name" value="GalA"/>
    <property type="match status" value="1"/>
</dbReference>
<evidence type="ECO:0000256" key="3">
    <source>
        <dbReference type="ARBA" id="ARBA00023295"/>
    </source>
</evidence>
<dbReference type="SUPFAM" id="SSF49303">
    <property type="entry name" value="beta-Galactosidase/glucuronidase domain"/>
    <property type="match status" value="1"/>
</dbReference>
<evidence type="ECO:0000259" key="5">
    <source>
        <dbReference type="Pfam" id="PF02836"/>
    </source>
</evidence>
<dbReference type="Pfam" id="PF18565">
    <property type="entry name" value="Glyco_hydro2_C5"/>
    <property type="match status" value="1"/>
</dbReference>
<dbReference type="EMBL" id="CP022022">
    <property type="protein sequence ID" value="ASF42278.1"/>
    <property type="molecule type" value="Genomic_DNA"/>
</dbReference>
<dbReference type="InterPro" id="IPR048230">
    <property type="entry name" value="GalA-like"/>
</dbReference>
<dbReference type="InterPro" id="IPR040605">
    <property type="entry name" value="Glyco_hydro2_dom5"/>
</dbReference>
<evidence type="ECO:0000259" key="4">
    <source>
        <dbReference type="Pfam" id="PF00703"/>
    </source>
</evidence>
<dbReference type="InterPro" id="IPR051913">
    <property type="entry name" value="GH2_Domain-Containing"/>
</dbReference>
<dbReference type="PRINTS" id="PR00132">
    <property type="entry name" value="GLHYDRLASE2"/>
</dbReference>
<comment type="similarity">
    <text evidence="1">Belongs to the glycosyl hydrolase 2 family.</text>
</comment>
<dbReference type="Pfam" id="PF16355">
    <property type="entry name" value="DUF4982"/>
    <property type="match status" value="1"/>
</dbReference>
<dbReference type="Gene3D" id="2.60.40.10">
    <property type="entry name" value="Immunoglobulins"/>
    <property type="match status" value="3"/>
</dbReference>
<dbReference type="InterPro" id="IPR013783">
    <property type="entry name" value="Ig-like_fold"/>
</dbReference>
<dbReference type="InterPro" id="IPR006101">
    <property type="entry name" value="Glyco_hydro_2"/>
</dbReference>
<feature type="domain" description="DUF4982" evidence="7">
    <location>
        <begin position="641"/>
        <end position="696"/>
    </location>
</feature>
<dbReference type="InterPro" id="IPR017853">
    <property type="entry name" value="GH"/>
</dbReference>
<evidence type="ECO:0000259" key="7">
    <source>
        <dbReference type="Pfam" id="PF16355"/>
    </source>
</evidence>
<evidence type="ECO:0000256" key="1">
    <source>
        <dbReference type="ARBA" id="ARBA00007401"/>
    </source>
</evidence>
<dbReference type="SUPFAM" id="SSF49785">
    <property type="entry name" value="Galactose-binding domain-like"/>
    <property type="match status" value="1"/>
</dbReference>
<reference evidence="10" key="1">
    <citation type="submission" date="2017-06" db="EMBL/GenBank/DDBJ databases">
        <title>Complete genome sequence of Capnocytophaga sp. KCOM 1579 (=ChDC OS43) isolated from a human refractory periapical abscess lesion.</title>
        <authorList>
            <person name="Kook J.-K."/>
            <person name="Park S.-N."/>
            <person name="Lim Y.K."/>
            <person name="Roh H."/>
        </authorList>
    </citation>
    <scope>NUCLEOTIDE SEQUENCE [LARGE SCALE GENOMIC DNA]</scope>
    <source>
        <strain evidence="10">ChDC OS43</strain>
    </source>
</reference>